<dbReference type="RefSeq" id="YP_010086800.1">
    <property type="nucleotide sequence ID" value="NC_055482.1"/>
</dbReference>
<accession>A0A499PLR1</accession>
<keyword evidence="2" id="KW-0808">Transferase</keyword>
<dbReference type="KEGG" id="vg:65102030"/>
<protein>
    <submittedName>
        <fullName evidence="6">RdRp</fullName>
    </submittedName>
</protein>
<evidence type="ECO:0000313" key="6">
    <source>
        <dbReference type="EMBL" id="AVN99305.1"/>
    </source>
</evidence>
<name>A0A499PLR1_9CLOS</name>
<dbReference type="Proteomes" id="UP000502394">
    <property type="component" value="Segment"/>
</dbReference>
<keyword evidence="1" id="KW-0696">RNA-directed RNA polymerase</keyword>
<dbReference type="GO" id="GO:0006351">
    <property type="term" value="P:DNA-templated transcription"/>
    <property type="evidence" value="ECO:0007669"/>
    <property type="project" value="InterPro"/>
</dbReference>
<dbReference type="InterPro" id="IPR001788">
    <property type="entry name" value="RNA-dep_RNA_pol_alsuvir"/>
</dbReference>
<dbReference type="Pfam" id="PF00978">
    <property type="entry name" value="RdRP_2"/>
    <property type="match status" value="1"/>
</dbReference>
<proteinExistence type="predicted"/>
<dbReference type="SUPFAM" id="SSF56672">
    <property type="entry name" value="DNA/RNA polymerases"/>
    <property type="match status" value="1"/>
</dbReference>
<keyword evidence="7" id="KW-1185">Reference proteome</keyword>
<feature type="domain" description="RdRp catalytic" evidence="5">
    <location>
        <begin position="243"/>
        <end position="356"/>
    </location>
</feature>
<dbReference type="EMBL" id="MF198462">
    <property type="protein sequence ID" value="AVN99305.1"/>
    <property type="molecule type" value="Genomic_RNA"/>
</dbReference>
<evidence type="ECO:0000256" key="1">
    <source>
        <dbReference type="ARBA" id="ARBA00022484"/>
    </source>
</evidence>
<evidence type="ECO:0000313" key="7">
    <source>
        <dbReference type="Proteomes" id="UP000502394"/>
    </source>
</evidence>
<reference evidence="6" key="1">
    <citation type="journal article" date="2018" name="Plant Dis.">
        <title>Discovery of Viruses and Virus-Like Pathogens in Pistachio using High-Throughput Sequencing.</title>
        <authorList>
            <person name="Al Rwahnih M."/>
            <person name="Rowhani A."/>
            <person name="Westrick N."/>
            <person name="Stevens K."/>
            <person name="Diaz-Lara A."/>
            <person name="Trouillas F.P."/>
            <person name="Preece J."/>
            <person name="Kallsen C."/>
            <person name="Farrar K."/>
            <person name="Golino D."/>
        </authorList>
    </citation>
    <scope>NUCLEOTIDE SEQUENCE [LARGE SCALE GENOMIC DNA]</scope>
    <source>
        <strain evidence="6">W10</strain>
    </source>
</reference>
<dbReference type="GO" id="GO:0003968">
    <property type="term" value="F:RNA-directed RNA polymerase activity"/>
    <property type="evidence" value="ECO:0007669"/>
    <property type="project" value="UniProtKB-KW"/>
</dbReference>
<keyword evidence="4" id="KW-0693">Viral RNA replication</keyword>
<dbReference type="GeneID" id="65102030"/>
<evidence type="ECO:0000256" key="3">
    <source>
        <dbReference type="ARBA" id="ARBA00022695"/>
    </source>
</evidence>
<sequence length="486" mass="54833">MINCFLEDVVAGSTSLEFFHREDCVEFEDFDANLDNVVIRESENKAPTRNDPTTVPVIRSQIGSKKRNTLRSNLLTFEARNFNADRGVDISCSDVVSDILVDNFFSRCIDSSKLEQANTESINVNLRVISDWLSSRTGTGYGALVGELQRPSDVADGLTNFKIMVKSDAKPKLDESIISKVSTGQNIVYHKRKINAIFSNIFLQVVERLKFALAHNIVLYTGMNTDDFAREVEDRIGCDINSFFCSELDISKYDKSQGALFKQVEEKILARLGVSPGVLDLWYASEYESCVTSADRTFSGDIGAQRRSGASNTWLGNTLINMCLQSYCTDFSDFPCICFAGDDSLIFSRSPLANVYGDIQTHFGFDMKFYERAVPYFCSKYLVSDGSKLFFVPDPYKVLVKLGRLTSSKESLCHENFQSLCDSVKYLNNETIINMLVFYHHCKYGPTNYTYGAFASIHCITANFSQFRRLFIRRNAKSFGFDLNDS</sequence>
<organism evidence="6">
    <name type="scientific">Pistachio ampelovirus A</name>
    <dbReference type="NCBI Taxonomy" id="2093224"/>
    <lineage>
        <taxon>Viruses</taxon>
        <taxon>Riboviria</taxon>
        <taxon>Orthornavirae</taxon>
        <taxon>Kitrinoviricota</taxon>
        <taxon>Alsuviricetes</taxon>
        <taxon>Martellivirales</taxon>
        <taxon>Closteroviridae</taxon>
        <taxon>Ampelovirus</taxon>
        <taxon>Ampelovirus pistaciae</taxon>
    </lineage>
</organism>
<dbReference type="GO" id="GO:0003723">
    <property type="term" value="F:RNA binding"/>
    <property type="evidence" value="ECO:0007669"/>
    <property type="project" value="InterPro"/>
</dbReference>
<evidence type="ECO:0000256" key="2">
    <source>
        <dbReference type="ARBA" id="ARBA00022679"/>
    </source>
</evidence>
<keyword evidence="3" id="KW-0548">Nucleotidyltransferase</keyword>
<dbReference type="GO" id="GO:0039694">
    <property type="term" value="P:viral RNA genome replication"/>
    <property type="evidence" value="ECO:0007669"/>
    <property type="project" value="InterPro"/>
</dbReference>
<dbReference type="InterPro" id="IPR007094">
    <property type="entry name" value="RNA-dir_pol_PSvirus"/>
</dbReference>
<dbReference type="PROSITE" id="PS50507">
    <property type="entry name" value="RDRP_SSRNA_POS"/>
    <property type="match status" value="1"/>
</dbReference>
<evidence type="ECO:0000259" key="5">
    <source>
        <dbReference type="PROSITE" id="PS50507"/>
    </source>
</evidence>
<evidence type="ECO:0000256" key="4">
    <source>
        <dbReference type="ARBA" id="ARBA00022953"/>
    </source>
</evidence>
<dbReference type="InterPro" id="IPR043502">
    <property type="entry name" value="DNA/RNA_pol_sf"/>
</dbReference>